<organism evidence="3 4">
    <name type="scientific">Mycobacteroides abscessus</name>
    <dbReference type="NCBI Taxonomy" id="36809"/>
    <lineage>
        <taxon>Bacteria</taxon>
        <taxon>Bacillati</taxon>
        <taxon>Actinomycetota</taxon>
        <taxon>Actinomycetes</taxon>
        <taxon>Mycobacteriales</taxon>
        <taxon>Mycobacteriaceae</taxon>
        <taxon>Mycobacteroides</taxon>
    </lineage>
</organism>
<gene>
    <name evidence="3" type="ORF">ERS075579_00437</name>
</gene>
<feature type="region of interest" description="Disordered" evidence="1">
    <location>
        <begin position="71"/>
        <end position="106"/>
    </location>
</feature>
<evidence type="ECO:0000313" key="3">
    <source>
        <dbReference type="EMBL" id="CPV33338.1"/>
    </source>
</evidence>
<keyword evidence="2" id="KW-0732">Signal</keyword>
<proteinExistence type="predicted"/>
<feature type="chain" id="PRO_5015048188" description="Intersectin-EH binding protein Ibp1" evidence="2">
    <location>
        <begin position="30"/>
        <end position="106"/>
    </location>
</feature>
<name>A0A0U1AM13_9MYCO</name>
<evidence type="ECO:0000313" key="4">
    <source>
        <dbReference type="Proteomes" id="UP000045782"/>
    </source>
</evidence>
<evidence type="ECO:0008006" key="5">
    <source>
        <dbReference type="Google" id="ProtNLM"/>
    </source>
</evidence>
<dbReference type="RefSeq" id="WP_005057510.1">
    <property type="nucleotide sequence ID" value="NZ_AP022621.1"/>
</dbReference>
<evidence type="ECO:0000256" key="1">
    <source>
        <dbReference type="SAM" id="MobiDB-lite"/>
    </source>
</evidence>
<reference evidence="3 4" key="1">
    <citation type="submission" date="2015-03" db="EMBL/GenBank/DDBJ databases">
        <authorList>
            <person name="Murphy D."/>
        </authorList>
    </citation>
    <scope>NUCLEOTIDE SEQUENCE [LARGE SCALE GENOMIC DNA]</scope>
    <source>
        <strain evidence="3 4">PAP088</strain>
    </source>
</reference>
<dbReference type="Proteomes" id="UP000045782">
    <property type="component" value="Unassembled WGS sequence"/>
</dbReference>
<feature type="compositionally biased region" description="Basic and acidic residues" evidence="1">
    <location>
        <begin position="71"/>
        <end position="80"/>
    </location>
</feature>
<feature type="signal peptide" evidence="2">
    <location>
        <begin position="1"/>
        <end position="29"/>
    </location>
</feature>
<evidence type="ECO:0000256" key="2">
    <source>
        <dbReference type="SAM" id="SignalP"/>
    </source>
</evidence>
<protein>
    <recommendedName>
        <fullName evidence="5">Intersectin-EH binding protein Ibp1</fullName>
    </recommendedName>
</protein>
<dbReference type="EMBL" id="CSWP01000001">
    <property type="protein sequence ID" value="CPV33338.1"/>
    <property type="molecule type" value="Genomic_DNA"/>
</dbReference>
<sequence>MVALPTRVALFAGAFGASVATYMAPIAAAQPPIPPVCGAGEAPYTHNCRTACAGGAPRVGGACTQPGTDLYDRGFHEPTHEGANPRTPLGTNPHVPYGTNTTTVLQ</sequence>
<accession>A0A0U1AM13</accession>
<dbReference type="AlphaFoldDB" id="A0A0U1AM13"/>